<feature type="region of interest" description="Disordered" evidence="1">
    <location>
        <begin position="84"/>
        <end position="114"/>
    </location>
</feature>
<dbReference type="RefSeq" id="WP_227907105.1">
    <property type="nucleotide sequence ID" value="NZ_CP095461.1"/>
</dbReference>
<gene>
    <name evidence="3" type="ORF">LJ751_04360</name>
</gene>
<comment type="caution">
    <text evidence="3">The sequence shown here is derived from an EMBL/GenBank/DDBJ whole genome shotgun (WGS) entry which is preliminary data.</text>
</comment>
<dbReference type="EMBL" id="JAJFZP010000005">
    <property type="protein sequence ID" value="MCC3268594.1"/>
    <property type="molecule type" value="Genomic_DNA"/>
</dbReference>
<organism evidence="3 4">
    <name type="scientific">Arthrobacter gengyunqii</name>
    <dbReference type="NCBI Taxonomy" id="2886940"/>
    <lineage>
        <taxon>Bacteria</taxon>
        <taxon>Bacillati</taxon>
        <taxon>Actinomycetota</taxon>
        <taxon>Actinomycetes</taxon>
        <taxon>Micrococcales</taxon>
        <taxon>Micrococcaceae</taxon>
        <taxon>Arthrobacter</taxon>
    </lineage>
</organism>
<feature type="transmembrane region" description="Helical" evidence="2">
    <location>
        <begin position="53"/>
        <end position="74"/>
    </location>
</feature>
<name>A0A9X1M1D7_9MICC</name>
<evidence type="ECO:0000256" key="1">
    <source>
        <dbReference type="SAM" id="MobiDB-lite"/>
    </source>
</evidence>
<evidence type="ECO:0000313" key="4">
    <source>
        <dbReference type="Proteomes" id="UP001139264"/>
    </source>
</evidence>
<keyword evidence="2" id="KW-0472">Membrane</keyword>
<proteinExistence type="predicted"/>
<dbReference type="Proteomes" id="UP001139264">
    <property type="component" value="Unassembled WGS sequence"/>
</dbReference>
<evidence type="ECO:0000313" key="3">
    <source>
        <dbReference type="EMBL" id="MCC3268594.1"/>
    </source>
</evidence>
<reference evidence="3" key="1">
    <citation type="submission" date="2021-10" db="EMBL/GenBank/DDBJ databases">
        <title>Novel species in genus Arthrobacter.</title>
        <authorList>
            <person name="Liu Y."/>
        </authorList>
    </citation>
    <scope>NUCLEOTIDE SEQUENCE</scope>
    <source>
        <strain evidence="3">Zg-Y809</strain>
    </source>
</reference>
<evidence type="ECO:0000256" key="2">
    <source>
        <dbReference type="SAM" id="Phobius"/>
    </source>
</evidence>
<feature type="transmembrane region" description="Helical" evidence="2">
    <location>
        <begin position="20"/>
        <end position="41"/>
    </location>
</feature>
<sequence>MADGSSSPSGTQGTPANYGNVPVIFSAVLAAVAGVAVAVFSTGGTERQFRWELGVAAACATFIVSLLIFLLLIVTARPNPEELGQGTGIKKSFGSLPEAPDGDEGFRADGTDRR</sequence>
<keyword evidence="2" id="KW-0812">Transmembrane</keyword>
<dbReference type="AlphaFoldDB" id="A0A9X1M1D7"/>
<protein>
    <submittedName>
        <fullName evidence="3">Uncharacterized protein</fullName>
    </submittedName>
</protein>
<accession>A0A9X1M1D7</accession>
<feature type="compositionally biased region" description="Basic and acidic residues" evidence="1">
    <location>
        <begin position="104"/>
        <end position="114"/>
    </location>
</feature>
<keyword evidence="2" id="KW-1133">Transmembrane helix</keyword>